<dbReference type="Proteomes" id="UP001243330">
    <property type="component" value="Unassembled WGS sequence"/>
</dbReference>
<gene>
    <name evidence="2" type="ORF">CCHR01_08857</name>
</gene>
<evidence type="ECO:0000313" key="3">
    <source>
        <dbReference type="Proteomes" id="UP001243330"/>
    </source>
</evidence>
<evidence type="ECO:0000256" key="1">
    <source>
        <dbReference type="SAM" id="MobiDB-lite"/>
    </source>
</evidence>
<keyword evidence="3" id="KW-1185">Reference proteome</keyword>
<organism evidence="2 3">
    <name type="scientific">Colletotrichum chrysophilum</name>
    <dbReference type="NCBI Taxonomy" id="1836956"/>
    <lineage>
        <taxon>Eukaryota</taxon>
        <taxon>Fungi</taxon>
        <taxon>Dikarya</taxon>
        <taxon>Ascomycota</taxon>
        <taxon>Pezizomycotina</taxon>
        <taxon>Sordariomycetes</taxon>
        <taxon>Hypocreomycetidae</taxon>
        <taxon>Glomerellales</taxon>
        <taxon>Glomerellaceae</taxon>
        <taxon>Colletotrichum</taxon>
        <taxon>Colletotrichum gloeosporioides species complex</taxon>
    </lineage>
</organism>
<dbReference type="AlphaFoldDB" id="A0AAD9AHR1"/>
<feature type="region of interest" description="Disordered" evidence="1">
    <location>
        <begin position="21"/>
        <end position="47"/>
    </location>
</feature>
<evidence type="ECO:0000313" key="2">
    <source>
        <dbReference type="EMBL" id="KAK1848528.1"/>
    </source>
</evidence>
<comment type="caution">
    <text evidence="2">The sequence shown here is derived from an EMBL/GenBank/DDBJ whole genome shotgun (WGS) entry which is preliminary data.</text>
</comment>
<reference evidence="2" key="1">
    <citation type="submission" date="2023-01" db="EMBL/GenBank/DDBJ databases">
        <title>Colletotrichum chrysophilum M932 genome sequence.</title>
        <authorList>
            <person name="Baroncelli R."/>
        </authorList>
    </citation>
    <scope>NUCLEOTIDE SEQUENCE</scope>
    <source>
        <strain evidence="2">M932</strain>
    </source>
</reference>
<proteinExistence type="predicted"/>
<accession>A0AAD9AHR1</accession>
<name>A0AAD9AHR1_9PEZI</name>
<feature type="compositionally biased region" description="Low complexity" evidence="1">
    <location>
        <begin position="31"/>
        <end position="40"/>
    </location>
</feature>
<sequence>MADGLFMTCDLRRPRRCAERLPDSRGAGAGPRPVCPSRVRGVPRRRVRKASQASSVISAQRSARRQCLVCSFSYINQPFSAPQPD</sequence>
<dbReference type="EMBL" id="JAQOWY010000169">
    <property type="protein sequence ID" value="KAK1848528.1"/>
    <property type="molecule type" value="Genomic_DNA"/>
</dbReference>
<protein>
    <submittedName>
        <fullName evidence="2">Uncharacterized protein</fullName>
    </submittedName>
</protein>